<dbReference type="AlphaFoldDB" id="A0AA43QWY8"/>
<sequence>MASQLPLKLHLDSTYSPAVLDLEGSIPYDIVLQVRRGATDLTRPMNILTDNSLFDIPYAFSKNLLRVIDLGSNEQVDLGAPTTPTKPTAQPRIFTLPPRTSRLPLFEYDLVIPLQLSTHIRHALLPNHQYRVELNTIDLGIKWWNYGTDTNPNLPTSTTDLPPSEPAQLVAPKPTHRDFSVISSLPIPPTISIALSLSSPTIHRSNPTTLLRATITNQSPHTITLRSSGDQSYIRPSNNRSLDSNHPRITSTSPPPSIFNFSITSASTGAEFVPQPKHICAGSSRRIAGLTTLEPGVPFINEFKLMEGADAILTAMADEESGGEFRVRLREMGVWWAEGKGEEVLGGGGEGQVPGLGRVCWPLMLRCEDEVVVRVVG</sequence>
<gene>
    <name evidence="2" type="ORF">OHK93_004649</name>
</gene>
<keyword evidence="3" id="KW-1185">Reference proteome</keyword>
<dbReference type="Proteomes" id="UP001161017">
    <property type="component" value="Unassembled WGS sequence"/>
</dbReference>
<evidence type="ECO:0000313" key="2">
    <source>
        <dbReference type="EMBL" id="MDI1492866.1"/>
    </source>
</evidence>
<name>A0AA43QWY8_9LECA</name>
<organism evidence="2 3">
    <name type="scientific">Ramalina farinacea</name>
    <dbReference type="NCBI Taxonomy" id="258253"/>
    <lineage>
        <taxon>Eukaryota</taxon>
        <taxon>Fungi</taxon>
        <taxon>Dikarya</taxon>
        <taxon>Ascomycota</taxon>
        <taxon>Pezizomycotina</taxon>
        <taxon>Lecanoromycetes</taxon>
        <taxon>OSLEUM clade</taxon>
        <taxon>Lecanoromycetidae</taxon>
        <taxon>Lecanorales</taxon>
        <taxon>Lecanorineae</taxon>
        <taxon>Ramalinaceae</taxon>
        <taxon>Ramalina</taxon>
    </lineage>
</organism>
<accession>A0AA43QWY8</accession>
<feature type="compositionally biased region" description="Polar residues" evidence="1">
    <location>
        <begin position="222"/>
        <end position="248"/>
    </location>
</feature>
<proteinExistence type="predicted"/>
<protein>
    <submittedName>
        <fullName evidence="2">Uncharacterized protein</fullName>
    </submittedName>
</protein>
<evidence type="ECO:0000256" key="1">
    <source>
        <dbReference type="SAM" id="MobiDB-lite"/>
    </source>
</evidence>
<feature type="region of interest" description="Disordered" evidence="1">
    <location>
        <begin position="222"/>
        <end position="256"/>
    </location>
</feature>
<dbReference type="EMBL" id="JAPUFD010000021">
    <property type="protein sequence ID" value="MDI1492866.1"/>
    <property type="molecule type" value="Genomic_DNA"/>
</dbReference>
<reference evidence="2" key="1">
    <citation type="journal article" date="2023" name="Genome Biol. Evol.">
        <title>First Whole Genome Sequence and Flow Cytometry Genome Size Data for the Lichen-Forming Fungus Ramalina farinacea (Ascomycota).</title>
        <authorList>
            <person name="Llewellyn T."/>
            <person name="Mian S."/>
            <person name="Hill R."/>
            <person name="Leitch I.J."/>
            <person name="Gaya E."/>
        </authorList>
    </citation>
    <scope>NUCLEOTIDE SEQUENCE</scope>
    <source>
        <strain evidence="2">LIQ254RAFAR</strain>
    </source>
</reference>
<evidence type="ECO:0000313" key="3">
    <source>
        <dbReference type="Proteomes" id="UP001161017"/>
    </source>
</evidence>
<comment type="caution">
    <text evidence="2">The sequence shown here is derived from an EMBL/GenBank/DDBJ whole genome shotgun (WGS) entry which is preliminary data.</text>
</comment>